<evidence type="ECO:0008006" key="6">
    <source>
        <dbReference type="Google" id="ProtNLM"/>
    </source>
</evidence>
<evidence type="ECO:0000313" key="3">
    <source>
        <dbReference type="EMBL" id="KAK7531003.1"/>
    </source>
</evidence>
<feature type="region of interest" description="Disordered" evidence="1">
    <location>
        <begin position="66"/>
        <end position="102"/>
    </location>
</feature>
<feature type="signal peptide" evidence="2">
    <location>
        <begin position="1"/>
        <end position="24"/>
    </location>
</feature>
<keyword evidence="5" id="KW-1185">Reference proteome</keyword>
<proteinExistence type="predicted"/>
<gene>
    <name evidence="3" type="ORF">J3D65DRAFT_145205</name>
    <name evidence="4" type="ORF">J3D65DRAFT_312772</name>
</gene>
<evidence type="ECO:0000256" key="2">
    <source>
        <dbReference type="SAM" id="SignalP"/>
    </source>
</evidence>
<dbReference type="RefSeq" id="XP_066651076.1">
    <property type="nucleotide sequence ID" value="XM_066794040.1"/>
</dbReference>
<dbReference type="GeneID" id="92026946"/>
<keyword evidence="2" id="KW-0732">Signal</keyword>
<accession>A0ABR1LSB6</accession>
<dbReference type="EMBL" id="JBBPEH010000013">
    <property type="protein sequence ID" value="KAK7531003.1"/>
    <property type="molecule type" value="Genomic_DNA"/>
</dbReference>
<protein>
    <recommendedName>
        <fullName evidence="6">Secreted protein</fullName>
    </recommendedName>
</protein>
<sequence>MHQRLLSQARASLLTMTEICFCSAQRVVAARPLDCPAADWRTPRTARVSRQSVYCRTATTTACTSSSRNATSYGRGRGQRRRRRRRPGRSRAPNTPQKQYRTAAPTRLFKRRTCSRHFTIRSRHVRCKRWVRTCFIQFLLAQHVSDASHAKSDCIADACLQVSSVNGGRLSEIVELLT</sequence>
<feature type="compositionally biased region" description="Basic residues" evidence="1">
    <location>
        <begin position="77"/>
        <end position="89"/>
    </location>
</feature>
<evidence type="ECO:0000313" key="4">
    <source>
        <dbReference type="EMBL" id="KAK7538058.1"/>
    </source>
</evidence>
<organism evidence="4 5">
    <name type="scientific">Phyllosticta citribraziliensis</name>
    <dbReference type="NCBI Taxonomy" id="989973"/>
    <lineage>
        <taxon>Eukaryota</taxon>
        <taxon>Fungi</taxon>
        <taxon>Dikarya</taxon>
        <taxon>Ascomycota</taxon>
        <taxon>Pezizomycotina</taxon>
        <taxon>Dothideomycetes</taxon>
        <taxon>Dothideomycetes incertae sedis</taxon>
        <taxon>Botryosphaeriales</taxon>
        <taxon>Phyllostictaceae</taxon>
        <taxon>Phyllosticta</taxon>
    </lineage>
</organism>
<reference evidence="4 5" key="1">
    <citation type="submission" date="2024-04" db="EMBL/GenBank/DDBJ databases">
        <title>Phyllosticta paracitricarpa is synonymous to the EU quarantine fungus P. citricarpa based on phylogenomic analyses.</title>
        <authorList>
            <consortium name="Lawrence Berkeley National Laboratory"/>
            <person name="Van ingen-buijs V.A."/>
            <person name="Van westerhoven A.C."/>
            <person name="Haridas S."/>
            <person name="Skiadas P."/>
            <person name="Martin F."/>
            <person name="Groenewald J.Z."/>
            <person name="Crous P.W."/>
            <person name="Seidl M.F."/>
        </authorList>
    </citation>
    <scope>NUCLEOTIDE SEQUENCE [LARGE SCALE GENOMIC DNA]</scope>
    <source>
        <strain evidence="4 5">CPC 17464</strain>
    </source>
</reference>
<feature type="chain" id="PRO_5045031529" description="Secreted protein" evidence="2">
    <location>
        <begin position="25"/>
        <end position="178"/>
    </location>
</feature>
<dbReference type="Proteomes" id="UP001360953">
    <property type="component" value="Unassembled WGS sequence"/>
</dbReference>
<name>A0ABR1LSB6_9PEZI</name>
<dbReference type="EMBL" id="JBBPEH010000005">
    <property type="protein sequence ID" value="KAK7538058.1"/>
    <property type="molecule type" value="Genomic_DNA"/>
</dbReference>
<comment type="caution">
    <text evidence="4">The sequence shown here is derived from an EMBL/GenBank/DDBJ whole genome shotgun (WGS) entry which is preliminary data.</text>
</comment>
<evidence type="ECO:0000313" key="5">
    <source>
        <dbReference type="Proteomes" id="UP001360953"/>
    </source>
</evidence>
<evidence type="ECO:0000256" key="1">
    <source>
        <dbReference type="SAM" id="MobiDB-lite"/>
    </source>
</evidence>